<dbReference type="GO" id="GO:0000018">
    <property type="term" value="P:regulation of DNA recombination"/>
    <property type="evidence" value="ECO:0007669"/>
    <property type="project" value="TreeGrafter"/>
</dbReference>
<dbReference type="InterPro" id="IPR007476">
    <property type="entry name" value="RdgC"/>
</dbReference>
<protein>
    <recommendedName>
        <fullName evidence="3">Recombination-associated protein RdgC</fullName>
    </recommendedName>
</protein>
<accession>A0A917LUK5</accession>
<evidence type="ECO:0000256" key="2">
    <source>
        <dbReference type="ARBA" id="ARBA00008657"/>
    </source>
</evidence>
<evidence type="ECO:0000313" key="7">
    <source>
        <dbReference type="Proteomes" id="UP000627715"/>
    </source>
</evidence>
<evidence type="ECO:0000313" key="6">
    <source>
        <dbReference type="EMBL" id="GGG57453.1"/>
    </source>
</evidence>
<name>A0A917LUK5_9GAMM</name>
<dbReference type="PANTHER" id="PTHR38103">
    <property type="entry name" value="RECOMBINATION-ASSOCIATED PROTEIN RDGC"/>
    <property type="match status" value="1"/>
</dbReference>
<reference evidence="6" key="2">
    <citation type="submission" date="2020-09" db="EMBL/GenBank/DDBJ databases">
        <authorList>
            <person name="Sun Q."/>
            <person name="Zhou Y."/>
        </authorList>
    </citation>
    <scope>NUCLEOTIDE SEQUENCE</scope>
    <source>
        <strain evidence="6">CGMCC 1.15425</strain>
    </source>
</reference>
<comment type="caution">
    <text evidence="6">The sequence shown here is derived from an EMBL/GenBank/DDBJ whole genome shotgun (WGS) entry which is preliminary data.</text>
</comment>
<proteinExistence type="inferred from homology"/>
<reference evidence="6" key="1">
    <citation type="journal article" date="2014" name="Int. J. Syst. Evol. Microbiol.">
        <title>Complete genome sequence of Corynebacterium casei LMG S-19264T (=DSM 44701T), isolated from a smear-ripened cheese.</title>
        <authorList>
            <consortium name="US DOE Joint Genome Institute (JGI-PGF)"/>
            <person name="Walter F."/>
            <person name="Albersmeier A."/>
            <person name="Kalinowski J."/>
            <person name="Ruckert C."/>
        </authorList>
    </citation>
    <scope>NUCLEOTIDE SEQUENCE</scope>
    <source>
        <strain evidence="6">CGMCC 1.15425</strain>
    </source>
</reference>
<dbReference type="OrthoDB" id="5290530at2"/>
<dbReference type="GO" id="GO:0003690">
    <property type="term" value="F:double-stranded DNA binding"/>
    <property type="evidence" value="ECO:0007669"/>
    <property type="project" value="TreeGrafter"/>
</dbReference>
<gene>
    <name evidence="6" type="primary">rdgC</name>
    <name evidence="6" type="ORF">GCM10011403_13390</name>
</gene>
<dbReference type="GO" id="GO:0043590">
    <property type="term" value="C:bacterial nucleoid"/>
    <property type="evidence" value="ECO:0007669"/>
    <property type="project" value="TreeGrafter"/>
</dbReference>
<keyword evidence="4" id="KW-0963">Cytoplasm</keyword>
<keyword evidence="7" id="KW-1185">Reference proteome</keyword>
<dbReference type="GO" id="GO:0006310">
    <property type="term" value="P:DNA recombination"/>
    <property type="evidence" value="ECO:0007669"/>
    <property type="project" value="UniProtKB-KW"/>
</dbReference>
<evidence type="ECO:0000256" key="1">
    <source>
        <dbReference type="ARBA" id="ARBA00004453"/>
    </source>
</evidence>
<dbReference type="RefSeq" id="WP_068813096.1">
    <property type="nucleotide sequence ID" value="NZ_BMIY01000005.1"/>
</dbReference>
<dbReference type="NCBIfam" id="NF001464">
    <property type="entry name" value="PRK00321.1-5"/>
    <property type="match status" value="1"/>
</dbReference>
<dbReference type="AlphaFoldDB" id="A0A917LUK5"/>
<sequence length="306" mass="34530">MWFKAVRLYQLGGDAQFDFANIENALESARFQKAGVTQKLTTGWVSPLPAGGRSAEELPIVYQQGDRMMVCLRRDEKMLPSSVVNEEVQTRIEEIEQKQDRKVYRKEKLQLKDEVTIDLLPRAFVKSRRVYAYMCRQRNLLVVNATSAALAEELISAIRDALGSFPVKLLQTKESPMVVMTSWLQGDKPYGAFTLDDECELVNPMEDSNVVRCKSQDLLAEEMAVHLQAGKQARKLALIWNDAVRMVVSADLTLSRLRFEDEVLERAADGSPDDEVAVFDQDFSVMSLELDALILQLMAAFGGQEE</sequence>
<dbReference type="Pfam" id="PF04381">
    <property type="entry name" value="RdgC"/>
    <property type="match status" value="1"/>
</dbReference>
<keyword evidence="5" id="KW-0233">DNA recombination</keyword>
<dbReference type="EMBL" id="BMIY01000005">
    <property type="protein sequence ID" value="GGG57453.1"/>
    <property type="molecule type" value="Genomic_DNA"/>
</dbReference>
<evidence type="ECO:0000256" key="4">
    <source>
        <dbReference type="ARBA" id="ARBA00022490"/>
    </source>
</evidence>
<evidence type="ECO:0000256" key="3">
    <source>
        <dbReference type="ARBA" id="ARBA00022296"/>
    </source>
</evidence>
<organism evidence="6 7">
    <name type="scientific">Pseudohongiella nitratireducens</name>
    <dbReference type="NCBI Taxonomy" id="1768907"/>
    <lineage>
        <taxon>Bacteria</taxon>
        <taxon>Pseudomonadati</taxon>
        <taxon>Pseudomonadota</taxon>
        <taxon>Gammaproteobacteria</taxon>
        <taxon>Pseudomonadales</taxon>
        <taxon>Pseudohongiellaceae</taxon>
        <taxon>Pseudohongiella</taxon>
    </lineage>
</organism>
<comment type="subcellular location">
    <subcellularLocation>
        <location evidence="1">Cytoplasm</location>
        <location evidence="1">Nucleoid</location>
    </subcellularLocation>
</comment>
<dbReference type="Proteomes" id="UP000627715">
    <property type="component" value="Unassembled WGS sequence"/>
</dbReference>
<evidence type="ECO:0000256" key="5">
    <source>
        <dbReference type="ARBA" id="ARBA00023172"/>
    </source>
</evidence>
<dbReference type="PANTHER" id="PTHR38103:SF1">
    <property type="entry name" value="RECOMBINATION-ASSOCIATED PROTEIN RDGC"/>
    <property type="match status" value="1"/>
</dbReference>
<comment type="similarity">
    <text evidence="2">Belongs to the RdgC family.</text>
</comment>